<keyword evidence="2" id="KW-0812">Transmembrane</keyword>
<accession>A0A0R2HK55</accession>
<evidence type="ECO:0000313" key="3">
    <source>
        <dbReference type="EMBL" id="KRN49700.1"/>
    </source>
</evidence>
<evidence type="ECO:0000256" key="2">
    <source>
        <dbReference type="SAM" id="Phobius"/>
    </source>
</evidence>
<feature type="compositionally biased region" description="Basic and acidic residues" evidence="1">
    <location>
        <begin position="1"/>
        <end position="11"/>
    </location>
</feature>
<dbReference type="EMBL" id="JQBL01000022">
    <property type="protein sequence ID" value="KRN49700.1"/>
    <property type="molecule type" value="Genomic_DNA"/>
</dbReference>
<dbReference type="PATRIC" id="fig|1410657.5.peg.918"/>
<dbReference type="PANTHER" id="PTHR37835">
    <property type="entry name" value="ALPHA-CLOSTRIPAIN"/>
    <property type="match status" value="1"/>
</dbReference>
<dbReference type="InterPro" id="IPR005077">
    <property type="entry name" value="Peptidase_C11"/>
</dbReference>
<protein>
    <recommendedName>
        <fullName evidence="5">Peptidase C11 clostripain</fullName>
    </recommendedName>
</protein>
<evidence type="ECO:0008006" key="5">
    <source>
        <dbReference type="Google" id="ProtNLM"/>
    </source>
</evidence>
<dbReference type="PANTHER" id="PTHR37835:SF1">
    <property type="entry name" value="ALPHA-CLOSTRIPAIN"/>
    <property type="match status" value="1"/>
</dbReference>
<feature type="region of interest" description="Disordered" evidence="1">
    <location>
        <begin position="1"/>
        <end position="30"/>
    </location>
</feature>
<dbReference type="Gene3D" id="3.40.50.11970">
    <property type="match status" value="1"/>
</dbReference>
<dbReference type="RefSeq" id="WP_031589566.1">
    <property type="nucleotide sequence ID" value="NZ_JNKN01000028.1"/>
</dbReference>
<evidence type="ECO:0000256" key="1">
    <source>
        <dbReference type="SAM" id="MobiDB-lite"/>
    </source>
</evidence>
<keyword evidence="2" id="KW-0472">Membrane</keyword>
<dbReference type="Proteomes" id="UP000051841">
    <property type="component" value="Unassembled WGS sequence"/>
</dbReference>
<organism evidence="3 4">
    <name type="scientific">Kandleria vitulina DSM 20405</name>
    <dbReference type="NCBI Taxonomy" id="1410657"/>
    <lineage>
        <taxon>Bacteria</taxon>
        <taxon>Bacillati</taxon>
        <taxon>Bacillota</taxon>
        <taxon>Erysipelotrichia</taxon>
        <taxon>Erysipelotrichales</taxon>
        <taxon>Coprobacillaceae</taxon>
        <taxon>Kandleria</taxon>
    </lineage>
</organism>
<name>A0A0R2HK55_9FIRM</name>
<keyword evidence="4" id="KW-1185">Reference proteome</keyword>
<gene>
    <name evidence="3" type="ORF">IV49_GL000880</name>
</gene>
<dbReference type="AlphaFoldDB" id="A0A0R2HK55"/>
<evidence type="ECO:0000313" key="4">
    <source>
        <dbReference type="Proteomes" id="UP000051841"/>
    </source>
</evidence>
<reference evidence="3 4" key="1">
    <citation type="journal article" date="2015" name="Genome Announc.">
        <title>Expanding the biotechnology potential of lactobacilli through comparative genomics of 213 strains and associated genera.</title>
        <authorList>
            <person name="Sun Z."/>
            <person name="Harris H.M."/>
            <person name="McCann A."/>
            <person name="Guo C."/>
            <person name="Argimon S."/>
            <person name="Zhang W."/>
            <person name="Yang X."/>
            <person name="Jeffery I.B."/>
            <person name="Cooney J.C."/>
            <person name="Kagawa T.F."/>
            <person name="Liu W."/>
            <person name="Song Y."/>
            <person name="Salvetti E."/>
            <person name="Wrobel A."/>
            <person name="Rasinkangas P."/>
            <person name="Parkhill J."/>
            <person name="Rea M.C."/>
            <person name="O'Sullivan O."/>
            <person name="Ritari J."/>
            <person name="Douillard F.P."/>
            <person name="Paul Ross R."/>
            <person name="Yang R."/>
            <person name="Briner A.E."/>
            <person name="Felis G.E."/>
            <person name="de Vos W.M."/>
            <person name="Barrangou R."/>
            <person name="Klaenhammer T.R."/>
            <person name="Caufield P.W."/>
            <person name="Cui Y."/>
            <person name="Zhang H."/>
            <person name="O'Toole P.W."/>
        </authorList>
    </citation>
    <scope>NUCLEOTIDE SEQUENCE [LARGE SCALE GENOMIC DNA]</scope>
    <source>
        <strain evidence="3 4">DSM 20405</strain>
    </source>
</reference>
<proteinExistence type="predicted"/>
<keyword evidence="2" id="KW-1133">Transmembrane helix</keyword>
<feature type="transmembrane region" description="Helical" evidence="2">
    <location>
        <begin position="36"/>
        <end position="60"/>
    </location>
</feature>
<comment type="caution">
    <text evidence="3">The sequence shown here is derived from an EMBL/GenBank/DDBJ whole genome shotgun (WGS) entry which is preliminary data.</text>
</comment>
<dbReference type="Pfam" id="PF03415">
    <property type="entry name" value="Peptidase_C11"/>
    <property type="match status" value="1"/>
</dbReference>
<sequence length="740" mass="82039">MNNRPRSREKNVTSGGGNAFERTSSRSSLPIGEKKSLPAILMVVLAMILGGGGFSLSSLLGGTQPTYTDSSSTTSWSQGDADMSSINTNVDPASRSKYANIIGGGQDQVTVMVYMCGSDLESRSGMATKDLQEMANATLSNKVRLLVYTGGASRWQNNVVSSSTNQIYEVKNGQFSRVVDNDGNRAMSDPATLTRFIKYASTNYEANRYQLIFWDHGGGSVSGFGYDEKHQRPAMNLAEIDSALTNANVKFDFIGFDACLMATVENAQMLSKHADYLIGSEETEPGTGWYYTDWLTRLSTNSSTTTLNIGKMIADDYMSHNKGNYNTTLSIVDLSELSKTLTSPFNDFAKSINSMMQTDKKTDVMNARMKSREFAQTNRIDQIDLSDFAGRINNDEGSKLSSVIKSAIKYNRTNMMNAYGLSIFFPQSRTNKIDSMVDTYSKIGVSDEYSKAIQNAGTLVSAGQSVQGGDSGSFGQLLQSLAGSETSGQLAMQMLTQMLSGQNLNISGLSNRNTKFIRESTLSKDNLTQYVKSHQLDNKKLNWVNEDGKKKLKLSESEWKMIQKVDLNIFYKYNNGYFNLGEDNIFKFDNDGNMIADEDGTWLAINGQVVPYYHVSTQEKDDDYTIIGYVPCRINGVRNNLILSFTDENPKGKIIGASTIYNSSTTETNPKINTTLKQGDRIDLLCEYIEGNKKSLKVFGNMLSYSKDIKISDVKIGDNKMIRTYHITDLYNHSHYTQSY</sequence>